<accession>A0A4C1TSM8</accession>
<evidence type="ECO:0000313" key="2">
    <source>
        <dbReference type="Proteomes" id="UP000299102"/>
    </source>
</evidence>
<dbReference type="EMBL" id="BGZK01000083">
    <property type="protein sequence ID" value="GBP16979.1"/>
    <property type="molecule type" value="Genomic_DNA"/>
</dbReference>
<name>A0A4C1TSM8_EUMVA</name>
<keyword evidence="2" id="KW-1185">Reference proteome</keyword>
<organism evidence="1 2">
    <name type="scientific">Eumeta variegata</name>
    <name type="common">Bagworm moth</name>
    <name type="synonym">Eumeta japonica</name>
    <dbReference type="NCBI Taxonomy" id="151549"/>
    <lineage>
        <taxon>Eukaryota</taxon>
        <taxon>Metazoa</taxon>
        <taxon>Ecdysozoa</taxon>
        <taxon>Arthropoda</taxon>
        <taxon>Hexapoda</taxon>
        <taxon>Insecta</taxon>
        <taxon>Pterygota</taxon>
        <taxon>Neoptera</taxon>
        <taxon>Endopterygota</taxon>
        <taxon>Lepidoptera</taxon>
        <taxon>Glossata</taxon>
        <taxon>Ditrysia</taxon>
        <taxon>Tineoidea</taxon>
        <taxon>Psychidae</taxon>
        <taxon>Oiketicinae</taxon>
        <taxon>Eumeta</taxon>
    </lineage>
</organism>
<proteinExistence type="predicted"/>
<protein>
    <submittedName>
        <fullName evidence="1">Uncharacterized protein</fullName>
    </submittedName>
</protein>
<dbReference type="Proteomes" id="UP000299102">
    <property type="component" value="Unassembled WGS sequence"/>
</dbReference>
<sequence>MTVFKFNIPPHPAQMKGYLLRKILKDALSAPSPNSQLISLSGSVCSRDAIRAGEQINAGLGYNEAASFSFDSLDPRPPTLAQYESEVANYRRHHSDEHVYDRRLKIVSDEHSE</sequence>
<evidence type="ECO:0000313" key="1">
    <source>
        <dbReference type="EMBL" id="GBP16979.1"/>
    </source>
</evidence>
<reference evidence="1 2" key="1">
    <citation type="journal article" date="2019" name="Commun. Biol.">
        <title>The bagworm genome reveals a unique fibroin gene that provides high tensile strength.</title>
        <authorList>
            <person name="Kono N."/>
            <person name="Nakamura H."/>
            <person name="Ohtoshi R."/>
            <person name="Tomita M."/>
            <person name="Numata K."/>
            <person name="Arakawa K."/>
        </authorList>
    </citation>
    <scope>NUCLEOTIDE SEQUENCE [LARGE SCALE GENOMIC DNA]</scope>
</reference>
<gene>
    <name evidence="1" type="ORF">EVAR_101993_1</name>
</gene>
<dbReference type="AlphaFoldDB" id="A0A4C1TSM8"/>
<comment type="caution">
    <text evidence="1">The sequence shown here is derived from an EMBL/GenBank/DDBJ whole genome shotgun (WGS) entry which is preliminary data.</text>
</comment>